<evidence type="ECO:0000313" key="1">
    <source>
        <dbReference type="EMBL" id="TKK81279.1"/>
    </source>
</evidence>
<dbReference type="RefSeq" id="WP_170991238.1">
    <property type="nucleotide sequence ID" value="NZ_SZQA01000045.1"/>
</dbReference>
<reference evidence="1 2" key="1">
    <citation type="submission" date="2019-04" db="EMBL/GenBank/DDBJ databases">
        <title>Herbidospora sp. NEAU-GS14.nov., a novel actinomycete isolated from soil.</title>
        <authorList>
            <person name="Han L."/>
        </authorList>
    </citation>
    <scope>NUCLEOTIDE SEQUENCE [LARGE SCALE GENOMIC DNA]</scope>
    <source>
        <strain evidence="1 2">NEAU-GS14</strain>
    </source>
</reference>
<sequence length="775" mass="84845">MRQDIRTAEEYAAGIRRLLENPDLPDELGPAVARTRDQAGRLLDATRRPYQLGVLGEFSAGKTMFIASLLGLEGLLIGDQPTTGNVTAYWVRQGRSGTRTIITGRQASYLTETAVAQRRESIGQELHTAGRALSGPAAAGFEQAVWEAAARDGDGRTLLRWHQTHAAQAPNQVRRLSAQLVAIALAVREFGSRLGARPGITEAEAKDLLLISERRPVSEPDPFWIVDHIAVTVEVAPEVLDLDRLLGDASWNHEVSKDRMVVYDFPGFLNDISGERDLTLTKTLLPDMDTVIALLKGGNPDGMASDELTSLLREVYPTDRRGRVLVGVGNLSDVQDIRRFETPALRQAQSDDEVLDQVPTLRKLLDTAGRLNPDDDPFFYSGLVALDHMGLSGSLDNRVGEAVRVVDAAGAVAAGLPQSSRLRTMLTETARDGGKELVLDRLSDRLAGYGLTARHSRVVKERAALDLAEGDLEAALDQASRTVFASAGAETENLVNQVKTVLSSLKADLPPLLAETLGGGNPSLMDEIRADLIARVFAWPQWWGIMSTATGTELRAGPESTEEFVGPFTTVCHEVYAASRNLALVRWEQAVLAKAQSLVTDDLRRRLAAVDLPEQERETLAALIRPAEWRGILTNAAGDLPRPDTGGVEHAFPMRRPHRFAWSIPHDDRPAEDAWFVHQLHPVHVIRLRQQVVDAADMVVRGWLDALRPLADAQIRSGLETLEDILEQIRADVVRRPAQAKGTPLLEELRKLRAAYPSGGVNLGFSRFADWKKGA</sequence>
<accession>A0A4U3M042</accession>
<dbReference type="AlphaFoldDB" id="A0A4U3M042"/>
<evidence type="ECO:0008006" key="3">
    <source>
        <dbReference type="Google" id="ProtNLM"/>
    </source>
</evidence>
<dbReference type="InterPro" id="IPR027417">
    <property type="entry name" value="P-loop_NTPase"/>
</dbReference>
<protein>
    <recommendedName>
        <fullName evidence="3">Dynamin family protein</fullName>
    </recommendedName>
</protein>
<dbReference type="EMBL" id="SZQA01000045">
    <property type="protein sequence ID" value="TKK81279.1"/>
    <property type="molecule type" value="Genomic_DNA"/>
</dbReference>
<comment type="caution">
    <text evidence="1">The sequence shown here is derived from an EMBL/GenBank/DDBJ whole genome shotgun (WGS) entry which is preliminary data.</text>
</comment>
<dbReference type="Proteomes" id="UP000308705">
    <property type="component" value="Unassembled WGS sequence"/>
</dbReference>
<dbReference type="SUPFAM" id="SSF52540">
    <property type="entry name" value="P-loop containing nucleoside triphosphate hydrolases"/>
    <property type="match status" value="1"/>
</dbReference>
<evidence type="ECO:0000313" key="2">
    <source>
        <dbReference type="Proteomes" id="UP000308705"/>
    </source>
</evidence>
<proteinExistence type="predicted"/>
<name>A0A4U3M042_9ACTN</name>
<gene>
    <name evidence="1" type="ORF">FDA94_33430</name>
</gene>
<organism evidence="1 2">
    <name type="scientific">Herbidospora galbida</name>
    <dbReference type="NCBI Taxonomy" id="2575442"/>
    <lineage>
        <taxon>Bacteria</taxon>
        <taxon>Bacillati</taxon>
        <taxon>Actinomycetota</taxon>
        <taxon>Actinomycetes</taxon>
        <taxon>Streptosporangiales</taxon>
        <taxon>Streptosporangiaceae</taxon>
        <taxon>Herbidospora</taxon>
    </lineage>
</organism>
<keyword evidence="2" id="KW-1185">Reference proteome</keyword>